<evidence type="ECO:0000256" key="2">
    <source>
        <dbReference type="ARBA" id="ARBA00007843"/>
    </source>
</evidence>
<evidence type="ECO:0000256" key="1">
    <source>
        <dbReference type="ARBA" id="ARBA00004609"/>
    </source>
</evidence>
<dbReference type="PANTHER" id="PTHR32382">
    <property type="entry name" value="FASCICLIN-LIKE ARABINOGALACTAN PROTEIN"/>
    <property type="match status" value="1"/>
</dbReference>
<feature type="domain" description="FAS1" evidence="9">
    <location>
        <begin position="33"/>
        <end position="159"/>
    </location>
</feature>
<keyword evidence="11" id="KW-1185">Reference proteome</keyword>
<comment type="similarity">
    <text evidence="2">Belongs to the fasciclin-like AGP family.</text>
</comment>
<dbReference type="AlphaFoldDB" id="A0A392NM81"/>
<evidence type="ECO:0000256" key="8">
    <source>
        <dbReference type="SAM" id="Phobius"/>
    </source>
</evidence>
<dbReference type="GO" id="GO:0098552">
    <property type="term" value="C:side of membrane"/>
    <property type="evidence" value="ECO:0007669"/>
    <property type="project" value="UniProtKB-KW"/>
</dbReference>
<feature type="non-terminal residue" evidence="10">
    <location>
        <position position="1"/>
    </location>
</feature>
<name>A0A392NM81_9FABA</name>
<keyword evidence="4" id="KW-0325">Glycoprotein</keyword>
<dbReference type="Proteomes" id="UP000265520">
    <property type="component" value="Unassembled WGS sequence"/>
</dbReference>
<dbReference type="FunFam" id="2.30.180.10:FF:000010">
    <property type="entry name" value="Fasciclin-like arabinogalactan protein 2"/>
    <property type="match status" value="1"/>
</dbReference>
<evidence type="ECO:0000256" key="4">
    <source>
        <dbReference type="ARBA" id="ARBA00022622"/>
    </source>
</evidence>
<keyword evidence="8" id="KW-0812">Transmembrane</keyword>
<proteinExistence type="inferred from homology"/>
<keyword evidence="3" id="KW-1003">Cell membrane</keyword>
<dbReference type="InterPro" id="IPR036378">
    <property type="entry name" value="FAS1_dom_sf"/>
</dbReference>
<dbReference type="GO" id="GO:0005886">
    <property type="term" value="C:plasma membrane"/>
    <property type="evidence" value="ECO:0007669"/>
    <property type="project" value="UniProtKB-SubCell"/>
</dbReference>
<keyword evidence="5" id="KW-0732">Signal</keyword>
<keyword evidence="8" id="KW-1133">Transmembrane helix</keyword>
<keyword evidence="6 8" id="KW-0472">Membrane</keyword>
<dbReference type="InterPro" id="IPR033254">
    <property type="entry name" value="Plant_FLA"/>
</dbReference>
<protein>
    <submittedName>
        <fullName evidence="10">Fasciclin-like arabinogalactan protein</fullName>
    </submittedName>
</protein>
<dbReference type="EMBL" id="LXQA010043357">
    <property type="protein sequence ID" value="MCI00484.1"/>
    <property type="molecule type" value="Genomic_DNA"/>
</dbReference>
<reference evidence="10 11" key="1">
    <citation type="journal article" date="2018" name="Front. Plant Sci.">
        <title>Red Clover (Trifolium pratense) and Zigzag Clover (T. medium) - A Picture of Genomic Similarities and Differences.</title>
        <authorList>
            <person name="Dluhosova J."/>
            <person name="Istvanek J."/>
            <person name="Nedelnik J."/>
            <person name="Repkova J."/>
        </authorList>
    </citation>
    <scope>NUCLEOTIDE SEQUENCE [LARGE SCALE GENOMIC DNA]</scope>
    <source>
        <strain evidence="11">cv. 10/8</strain>
        <tissue evidence="10">Leaf</tissue>
    </source>
</reference>
<comment type="caution">
    <text evidence="10">The sequence shown here is derived from an EMBL/GenBank/DDBJ whole genome shotgun (WGS) entry which is preliminary data.</text>
</comment>
<organism evidence="10 11">
    <name type="scientific">Trifolium medium</name>
    <dbReference type="NCBI Taxonomy" id="97028"/>
    <lineage>
        <taxon>Eukaryota</taxon>
        <taxon>Viridiplantae</taxon>
        <taxon>Streptophyta</taxon>
        <taxon>Embryophyta</taxon>
        <taxon>Tracheophyta</taxon>
        <taxon>Spermatophyta</taxon>
        <taxon>Magnoliopsida</taxon>
        <taxon>eudicotyledons</taxon>
        <taxon>Gunneridae</taxon>
        <taxon>Pentapetalae</taxon>
        <taxon>rosids</taxon>
        <taxon>fabids</taxon>
        <taxon>Fabales</taxon>
        <taxon>Fabaceae</taxon>
        <taxon>Papilionoideae</taxon>
        <taxon>50 kb inversion clade</taxon>
        <taxon>NPAAA clade</taxon>
        <taxon>Hologalegina</taxon>
        <taxon>IRL clade</taxon>
        <taxon>Trifolieae</taxon>
        <taxon>Trifolium</taxon>
    </lineage>
</organism>
<sequence>PILLPLFHNAPSTMAAFTAALLFISAIITTYNAHDITSILSKHPEFSTFNHYLTLTHLTTEINRRITITVLAVDNAAMSDLTSKHPSIYTIKNILSLHVLLDYFGAKKLHQITNGTALTATMYQATGSAPGSSGLVHIIDLHGGKVGFGAKVQLDTHIT</sequence>
<dbReference type="InterPro" id="IPR000782">
    <property type="entry name" value="FAS1_domain"/>
</dbReference>
<dbReference type="PANTHER" id="PTHR32382:SF4">
    <property type="entry name" value="FASCICLIN-LIKE ARABINOGALACTAN PROTEIN 1"/>
    <property type="match status" value="1"/>
</dbReference>
<evidence type="ECO:0000256" key="6">
    <source>
        <dbReference type="ARBA" id="ARBA00023136"/>
    </source>
</evidence>
<dbReference type="PROSITE" id="PS50213">
    <property type="entry name" value="FAS1"/>
    <property type="match status" value="1"/>
</dbReference>
<accession>A0A392NM81</accession>
<dbReference type="SUPFAM" id="SSF82153">
    <property type="entry name" value="FAS1 domain"/>
    <property type="match status" value="1"/>
</dbReference>
<dbReference type="Pfam" id="PF02469">
    <property type="entry name" value="Fasciclin"/>
    <property type="match status" value="1"/>
</dbReference>
<dbReference type="Gene3D" id="2.30.180.10">
    <property type="entry name" value="FAS1 domain"/>
    <property type="match status" value="1"/>
</dbReference>
<evidence type="ECO:0000259" key="9">
    <source>
        <dbReference type="PROSITE" id="PS50213"/>
    </source>
</evidence>
<comment type="subcellular location">
    <subcellularLocation>
        <location evidence="1">Cell membrane</location>
        <topology evidence="1">Lipid-anchor</topology>
        <topology evidence="1">GPI-anchor</topology>
    </subcellularLocation>
</comment>
<feature type="transmembrane region" description="Helical" evidence="8">
    <location>
        <begin position="12"/>
        <end position="33"/>
    </location>
</feature>
<evidence type="ECO:0000313" key="10">
    <source>
        <dbReference type="EMBL" id="MCI00484.1"/>
    </source>
</evidence>
<dbReference type="GO" id="GO:0048367">
    <property type="term" value="P:shoot system development"/>
    <property type="evidence" value="ECO:0007669"/>
    <property type="project" value="TreeGrafter"/>
</dbReference>
<dbReference type="GO" id="GO:0048364">
    <property type="term" value="P:root development"/>
    <property type="evidence" value="ECO:0007669"/>
    <property type="project" value="TreeGrafter"/>
</dbReference>
<evidence type="ECO:0000256" key="7">
    <source>
        <dbReference type="ARBA" id="ARBA00023288"/>
    </source>
</evidence>
<keyword evidence="4" id="KW-0336">GPI-anchor</keyword>
<evidence type="ECO:0000313" key="11">
    <source>
        <dbReference type="Proteomes" id="UP000265520"/>
    </source>
</evidence>
<evidence type="ECO:0000256" key="3">
    <source>
        <dbReference type="ARBA" id="ARBA00022475"/>
    </source>
</evidence>
<evidence type="ECO:0000256" key="5">
    <source>
        <dbReference type="ARBA" id="ARBA00022729"/>
    </source>
</evidence>
<keyword evidence="7" id="KW-0449">Lipoprotein</keyword>